<evidence type="ECO:0000256" key="2">
    <source>
        <dbReference type="ARBA" id="ARBA00023136"/>
    </source>
</evidence>
<dbReference type="OrthoDB" id="7364292at2"/>
<comment type="subcellular location">
    <subcellularLocation>
        <location evidence="1">Cell outer membrane</location>
    </subcellularLocation>
</comment>
<evidence type="ECO:0000256" key="3">
    <source>
        <dbReference type="ARBA" id="ARBA00023237"/>
    </source>
</evidence>
<evidence type="ECO:0000313" key="6">
    <source>
        <dbReference type="EMBL" id="KLN62190.1"/>
    </source>
</evidence>
<dbReference type="PROSITE" id="PS51123">
    <property type="entry name" value="OMPA_2"/>
    <property type="match status" value="1"/>
</dbReference>
<dbReference type="AlphaFoldDB" id="A0A0H2MZU3"/>
<evidence type="ECO:0000259" key="5">
    <source>
        <dbReference type="PROSITE" id="PS51123"/>
    </source>
</evidence>
<dbReference type="RefSeq" id="WP_047762316.1">
    <property type="nucleotide sequence ID" value="NZ_LAQL01000002.1"/>
</dbReference>
<dbReference type="InterPro" id="IPR036737">
    <property type="entry name" value="OmpA-like_sf"/>
</dbReference>
<organism evidence="6 7">
    <name type="scientific">Kiloniella spongiae</name>
    <dbReference type="NCBI Taxonomy" id="1489064"/>
    <lineage>
        <taxon>Bacteria</taxon>
        <taxon>Pseudomonadati</taxon>
        <taxon>Pseudomonadota</taxon>
        <taxon>Alphaproteobacteria</taxon>
        <taxon>Rhodospirillales</taxon>
        <taxon>Kiloniellaceae</taxon>
        <taxon>Kiloniella</taxon>
    </lineage>
</organism>
<dbReference type="InterPro" id="IPR050330">
    <property type="entry name" value="Bact_OuterMem_StrucFunc"/>
</dbReference>
<protein>
    <recommendedName>
        <fullName evidence="5">OmpA-like domain-containing protein</fullName>
    </recommendedName>
</protein>
<evidence type="ECO:0000256" key="4">
    <source>
        <dbReference type="PROSITE-ProRule" id="PRU00473"/>
    </source>
</evidence>
<keyword evidence="7" id="KW-1185">Reference proteome</keyword>
<dbReference type="InterPro" id="IPR006664">
    <property type="entry name" value="OMP_bac"/>
</dbReference>
<dbReference type="SUPFAM" id="SSF103088">
    <property type="entry name" value="OmpA-like"/>
    <property type="match status" value="1"/>
</dbReference>
<dbReference type="Proteomes" id="UP000035444">
    <property type="component" value="Unassembled WGS sequence"/>
</dbReference>
<gene>
    <name evidence="6" type="ORF">WH96_01280</name>
</gene>
<dbReference type="PANTHER" id="PTHR30329:SF21">
    <property type="entry name" value="LIPOPROTEIN YIAD-RELATED"/>
    <property type="match status" value="1"/>
</dbReference>
<evidence type="ECO:0000256" key="1">
    <source>
        <dbReference type="ARBA" id="ARBA00004442"/>
    </source>
</evidence>
<sequence>MVRFLVKYFVSGVFVLGGSISSAVSSPVDCSVPVDQSPLVTKVIYFEVGQSSLSKKAQKKIDDLFNVIDGHPSLKICAIGQADKQGDPDANKKLSLKRAQSAKNYLIKKGIAKKRIETVFRGEAYGSFSLWGSGEKADEDRRVEVIAYKE</sequence>
<dbReference type="PANTHER" id="PTHR30329">
    <property type="entry name" value="STATOR ELEMENT OF FLAGELLAR MOTOR COMPLEX"/>
    <property type="match status" value="1"/>
</dbReference>
<dbReference type="Gene3D" id="3.30.1330.60">
    <property type="entry name" value="OmpA-like domain"/>
    <property type="match status" value="1"/>
</dbReference>
<feature type="domain" description="OmpA-like" evidence="5">
    <location>
        <begin position="33"/>
        <end position="150"/>
    </location>
</feature>
<dbReference type="CDD" id="cd07185">
    <property type="entry name" value="OmpA_C-like"/>
    <property type="match status" value="1"/>
</dbReference>
<reference evidence="6 7" key="1">
    <citation type="submission" date="2015-03" db="EMBL/GenBank/DDBJ databases">
        <title>Genome Sequence of Kiloniella spongiae MEBiC09566, isolated from a marine sponge.</title>
        <authorList>
            <person name="Shao Z."/>
            <person name="Wang L."/>
            <person name="Li X."/>
        </authorList>
    </citation>
    <scope>NUCLEOTIDE SEQUENCE [LARGE SCALE GENOMIC DNA]</scope>
    <source>
        <strain evidence="6 7">MEBiC09566</strain>
    </source>
</reference>
<accession>A0A0H2MZU3</accession>
<dbReference type="STRING" id="1489064.WH96_01280"/>
<dbReference type="GO" id="GO:0009279">
    <property type="term" value="C:cell outer membrane"/>
    <property type="evidence" value="ECO:0007669"/>
    <property type="project" value="UniProtKB-SubCell"/>
</dbReference>
<proteinExistence type="predicted"/>
<comment type="caution">
    <text evidence="6">The sequence shown here is derived from an EMBL/GenBank/DDBJ whole genome shotgun (WGS) entry which is preliminary data.</text>
</comment>
<name>A0A0H2MZU3_9PROT</name>
<evidence type="ECO:0000313" key="7">
    <source>
        <dbReference type="Proteomes" id="UP000035444"/>
    </source>
</evidence>
<keyword evidence="2 4" id="KW-0472">Membrane</keyword>
<dbReference type="InterPro" id="IPR006665">
    <property type="entry name" value="OmpA-like"/>
</dbReference>
<keyword evidence="3" id="KW-0998">Cell outer membrane</keyword>
<dbReference type="EMBL" id="LAQL01000002">
    <property type="protein sequence ID" value="KLN62190.1"/>
    <property type="molecule type" value="Genomic_DNA"/>
</dbReference>
<dbReference type="Pfam" id="PF00691">
    <property type="entry name" value="OmpA"/>
    <property type="match status" value="1"/>
</dbReference>
<dbReference type="PRINTS" id="PR01021">
    <property type="entry name" value="OMPADOMAIN"/>
</dbReference>